<dbReference type="CDD" id="cd23024">
    <property type="entry name" value="zf-HIT_ZNHIT2-3"/>
    <property type="match status" value="1"/>
</dbReference>
<dbReference type="InterPro" id="IPR039646">
    <property type="entry name" value="ZNHIT2"/>
</dbReference>
<reference evidence="6" key="4">
    <citation type="submission" date="2024-02" db="EMBL/GenBank/DDBJ databases">
        <title>Comparative genomics of Cryptococcus and Kwoniella reveals pathogenesis evolution and contrasting modes of karyotype evolution via chromosome fusion or intercentromeric recombination.</title>
        <authorList>
            <person name="Coelho M.A."/>
            <person name="David-Palma M."/>
            <person name="Shea T."/>
            <person name="Bowers K."/>
            <person name="McGinley-Smith S."/>
            <person name="Mohammad A.W."/>
            <person name="Gnirke A."/>
            <person name="Yurkov A.M."/>
            <person name="Nowrousian M."/>
            <person name="Sun S."/>
            <person name="Cuomo C.A."/>
            <person name="Heitman J."/>
        </authorList>
    </citation>
    <scope>NUCLEOTIDE SEQUENCE</scope>
    <source>
        <strain evidence="6">CBS 10118</strain>
    </source>
</reference>
<dbReference type="GeneID" id="30204574"/>
<accession>A0A1B9GCD1</accession>
<sequence length="427" mass="48536">MSIKQPKPLQIRLPFSVPRPNKSTNTDKKICGICRKNESKYVCPRCNVLYCSLDCFRDESHSQCSEPFYKSTVLSSIASDPKAGLEEKKSMVEMLRRFEETQAEGGEGSEDFLKELEELEKEEEEYDELLEKLNGVDLDSIDSNQLFHLLPQQHRDAFLQALKNPDSEEAKSLLEEATKDQNRKVPEVLPWWEEQQLDNDEEVDLDDHEDQEKRKGLQTAPSPALIPDQIVDAISPPEGVGNKLVYNAIALCIAYLHTLLSFRLPSLSSSYLVEADLTSQEIKESIGKLVPFLVDPKSTVRYENPSSAWGNVWDKIVDDLPPDQTNLSTLHHLLSLLSALIHPPIAQPSLPKLFYILSDLYGLYSIPKAGGAVPRKLAFYFKALRSLSRSEWLSLEKQLERELDRVKSENDNDSAQEPQDRRELKVL</sequence>
<dbReference type="Proteomes" id="UP000092730">
    <property type="component" value="Chromosome 1"/>
</dbReference>
<dbReference type="PROSITE" id="PS51083">
    <property type="entry name" value="ZF_HIT"/>
    <property type="match status" value="1"/>
</dbReference>
<dbReference type="KEGG" id="kbi:30204574"/>
<keyword evidence="1" id="KW-0863">Zinc-finger</keyword>
<proteinExistence type="predicted"/>
<keyword evidence="1" id="KW-0862">Zinc</keyword>
<evidence type="ECO:0000256" key="3">
    <source>
        <dbReference type="SAM" id="MobiDB-lite"/>
    </source>
</evidence>
<dbReference type="GO" id="GO:0008270">
    <property type="term" value="F:zinc ion binding"/>
    <property type="evidence" value="ECO:0007669"/>
    <property type="project" value="UniProtKB-UniRule"/>
</dbReference>
<keyword evidence="7" id="KW-1185">Reference proteome</keyword>
<dbReference type="AlphaFoldDB" id="A0A1B9GCD1"/>
<gene>
    <name evidence="5" type="ORF">I302_00175</name>
    <name evidence="6" type="ORF">I302_101492</name>
</gene>
<evidence type="ECO:0000259" key="4">
    <source>
        <dbReference type="PROSITE" id="PS51083"/>
    </source>
</evidence>
<evidence type="ECO:0000313" key="6">
    <source>
        <dbReference type="EMBL" id="WVW79523.1"/>
    </source>
</evidence>
<reference evidence="6" key="2">
    <citation type="submission" date="2013-07" db="EMBL/GenBank/DDBJ databases">
        <authorList>
            <consortium name="The Broad Institute Genome Sequencing Platform"/>
            <person name="Cuomo C."/>
            <person name="Litvintseva A."/>
            <person name="Chen Y."/>
            <person name="Heitman J."/>
            <person name="Sun S."/>
            <person name="Springer D."/>
            <person name="Dromer F."/>
            <person name="Young S.K."/>
            <person name="Zeng Q."/>
            <person name="Gargeya S."/>
            <person name="Fitzgerald M."/>
            <person name="Abouelleil A."/>
            <person name="Alvarado L."/>
            <person name="Berlin A.M."/>
            <person name="Chapman S.B."/>
            <person name="Dewar J."/>
            <person name="Goldberg J."/>
            <person name="Griggs A."/>
            <person name="Gujja S."/>
            <person name="Hansen M."/>
            <person name="Howarth C."/>
            <person name="Imamovic A."/>
            <person name="Larimer J."/>
            <person name="McCowan C."/>
            <person name="Murphy C."/>
            <person name="Pearson M."/>
            <person name="Priest M."/>
            <person name="Roberts A."/>
            <person name="Saif S."/>
            <person name="Shea T."/>
            <person name="Sykes S."/>
            <person name="Wortman J."/>
            <person name="Nusbaum C."/>
            <person name="Birren B."/>
        </authorList>
    </citation>
    <scope>NUCLEOTIDE SEQUENCE</scope>
    <source>
        <strain evidence="6">CBS 10118</strain>
    </source>
</reference>
<feature type="compositionally biased region" description="Basic and acidic residues" evidence="3">
    <location>
        <begin position="418"/>
        <end position="427"/>
    </location>
</feature>
<feature type="coiled-coil region" evidence="2">
    <location>
        <begin position="109"/>
        <end position="139"/>
    </location>
</feature>
<keyword evidence="2" id="KW-0175">Coiled coil</keyword>
<name>A0A1B9GCD1_9TREE</name>
<dbReference type="STRING" id="1296100.A0A1B9GCD1"/>
<dbReference type="SUPFAM" id="SSF144232">
    <property type="entry name" value="HIT/MYND zinc finger-like"/>
    <property type="match status" value="1"/>
</dbReference>
<feature type="domain" description="HIT-type" evidence="4">
    <location>
        <begin position="31"/>
        <end position="64"/>
    </location>
</feature>
<feature type="compositionally biased region" description="Acidic residues" evidence="3">
    <location>
        <begin position="196"/>
        <end position="209"/>
    </location>
</feature>
<dbReference type="Pfam" id="PF04438">
    <property type="entry name" value="zf-HIT"/>
    <property type="match status" value="1"/>
</dbReference>
<dbReference type="VEuPathDB" id="FungiDB:I302_00175"/>
<dbReference type="RefSeq" id="XP_019049756.1">
    <property type="nucleotide sequence ID" value="XM_019186878.1"/>
</dbReference>
<evidence type="ECO:0000313" key="5">
    <source>
        <dbReference type="EMBL" id="OCF28686.1"/>
    </source>
</evidence>
<evidence type="ECO:0000313" key="7">
    <source>
        <dbReference type="Proteomes" id="UP000092730"/>
    </source>
</evidence>
<protein>
    <recommendedName>
        <fullName evidence="4">HIT-type domain-containing protein</fullName>
    </recommendedName>
</protein>
<reference evidence="5" key="1">
    <citation type="submission" date="2013-07" db="EMBL/GenBank/DDBJ databases">
        <title>The Genome Sequence of Cryptococcus bestiolae CBS10118.</title>
        <authorList>
            <consortium name="The Broad Institute Genome Sequencing Platform"/>
            <person name="Cuomo C."/>
            <person name="Litvintseva A."/>
            <person name="Chen Y."/>
            <person name="Heitman J."/>
            <person name="Sun S."/>
            <person name="Springer D."/>
            <person name="Dromer F."/>
            <person name="Young S.K."/>
            <person name="Zeng Q."/>
            <person name="Gargeya S."/>
            <person name="Fitzgerald M."/>
            <person name="Abouelleil A."/>
            <person name="Alvarado L."/>
            <person name="Berlin A.M."/>
            <person name="Chapman S.B."/>
            <person name="Dewar J."/>
            <person name="Goldberg J."/>
            <person name="Griggs A."/>
            <person name="Gujja S."/>
            <person name="Hansen M."/>
            <person name="Howarth C."/>
            <person name="Imamovic A."/>
            <person name="Larimer J."/>
            <person name="McCowan C."/>
            <person name="Murphy C."/>
            <person name="Pearson M."/>
            <person name="Priest M."/>
            <person name="Roberts A."/>
            <person name="Saif S."/>
            <person name="Shea T."/>
            <person name="Sykes S."/>
            <person name="Wortman J."/>
            <person name="Nusbaum C."/>
            <person name="Birren B."/>
        </authorList>
    </citation>
    <scope>NUCLEOTIDE SEQUENCE [LARGE SCALE GENOMIC DNA]</scope>
    <source>
        <strain evidence="5">CBS 10118</strain>
    </source>
</reference>
<dbReference type="OrthoDB" id="18412at2759"/>
<feature type="region of interest" description="Disordered" evidence="3">
    <location>
        <begin position="196"/>
        <end position="222"/>
    </location>
</feature>
<keyword evidence="1" id="KW-0479">Metal-binding</keyword>
<reference evidence="5" key="3">
    <citation type="submission" date="2014-01" db="EMBL/GenBank/DDBJ databases">
        <title>Evolution of pathogenesis and genome organization in the Tremellales.</title>
        <authorList>
            <person name="Cuomo C."/>
            <person name="Litvintseva A."/>
            <person name="Heitman J."/>
            <person name="Chen Y."/>
            <person name="Sun S."/>
            <person name="Springer D."/>
            <person name="Dromer F."/>
            <person name="Young S."/>
            <person name="Zeng Q."/>
            <person name="Chapman S."/>
            <person name="Gujja S."/>
            <person name="Saif S."/>
            <person name="Birren B."/>
        </authorList>
    </citation>
    <scope>NUCLEOTIDE SEQUENCE</scope>
    <source>
        <strain evidence="5">CBS 10118</strain>
    </source>
</reference>
<organism evidence="5">
    <name type="scientific">Kwoniella bestiolae CBS 10118</name>
    <dbReference type="NCBI Taxonomy" id="1296100"/>
    <lineage>
        <taxon>Eukaryota</taxon>
        <taxon>Fungi</taxon>
        <taxon>Dikarya</taxon>
        <taxon>Basidiomycota</taxon>
        <taxon>Agaricomycotina</taxon>
        <taxon>Tremellomycetes</taxon>
        <taxon>Tremellales</taxon>
        <taxon>Cryptococcaceae</taxon>
        <taxon>Kwoniella</taxon>
    </lineage>
</organism>
<dbReference type="EMBL" id="KI894018">
    <property type="protein sequence ID" value="OCF28686.1"/>
    <property type="molecule type" value="Genomic_DNA"/>
</dbReference>
<dbReference type="PANTHER" id="PTHR15555:SF0">
    <property type="entry name" value="ZINC FINGER HIT DOMAIN-CONTAINING PROTEIN 2"/>
    <property type="match status" value="1"/>
</dbReference>
<evidence type="ECO:0000256" key="1">
    <source>
        <dbReference type="PROSITE-ProRule" id="PRU00453"/>
    </source>
</evidence>
<evidence type="ECO:0000256" key="2">
    <source>
        <dbReference type="SAM" id="Coils"/>
    </source>
</evidence>
<feature type="region of interest" description="Disordered" evidence="3">
    <location>
        <begin position="404"/>
        <end position="427"/>
    </location>
</feature>
<dbReference type="PANTHER" id="PTHR15555">
    <property type="entry name" value="ZINC FINGER HIT DOMAIN CONTAINING PROTEIN 2 PROTEIN FON -RELATED"/>
    <property type="match status" value="1"/>
</dbReference>
<dbReference type="InterPro" id="IPR007529">
    <property type="entry name" value="Znf_HIT"/>
</dbReference>
<dbReference type="Gene3D" id="3.30.60.190">
    <property type="match status" value="1"/>
</dbReference>
<dbReference type="EMBL" id="CP144541">
    <property type="protein sequence ID" value="WVW79523.1"/>
    <property type="molecule type" value="Genomic_DNA"/>
</dbReference>